<feature type="domain" description="C2H2-type" evidence="1">
    <location>
        <begin position="65"/>
        <end position="87"/>
    </location>
</feature>
<dbReference type="SMART" id="SM00355">
    <property type="entry name" value="ZnF_C2H2"/>
    <property type="match status" value="2"/>
</dbReference>
<dbReference type="AlphaFoldDB" id="A0AAW1HA12"/>
<evidence type="ECO:0000313" key="2">
    <source>
        <dbReference type="EMBL" id="KAK9672907.1"/>
    </source>
</evidence>
<reference evidence="2" key="1">
    <citation type="submission" date="2024-03" db="EMBL/GenBank/DDBJ databases">
        <title>WGS assembly of Saponaria officinalis var. Norfolk2.</title>
        <authorList>
            <person name="Jenkins J."/>
            <person name="Shu S."/>
            <person name="Grimwood J."/>
            <person name="Barry K."/>
            <person name="Goodstein D."/>
            <person name="Schmutz J."/>
            <person name="Leebens-Mack J."/>
            <person name="Osbourn A."/>
        </authorList>
    </citation>
    <scope>NUCLEOTIDE SEQUENCE [LARGE SCALE GENOMIC DNA]</scope>
    <source>
        <strain evidence="2">JIC</strain>
    </source>
</reference>
<gene>
    <name evidence="2" type="ORF">RND81_12G133800</name>
</gene>
<organism evidence="2 3">
    <name type="scientific">Saponaria officinalis</name>
    <name type="common">Common soapwort</name>
    <name type="synonym">Lychnis saponaria</name>
    <dbReference type="NCBI Taxonomy" id="3572"/>
    <lineage>
        <taxon>Eukaryota</taxon>
        <taxon>Viridiplantae</taxon>
        <taxon>Streptophyta</taxon>
        <taxon>Embryophyta</taxon>
        <taxon>Tracheophyta</taxon>
        <taxon>Spermatophyta</taxon>
        <taxon>Magnoliopsida</taxon>
        <taxon>eudicotyledons</taxon>
        <taxon>Gunneridae</taxon>
        <taxon>Pentapetalae</taxon>
        <taxon>Caryophyllales</taxon>
        <taxon>Caryophyllaceae</taxon>
        <taxon>Caryophylleae</taxon>
        <taxon>Saponaria</taxon>
    </lineage>
</organism>
<proteinExistence type="predicted"/>
<dbReference type="InterPro" id="IPR013087">
    <property type="entry name" value="Znf_C2H2_type"/>
</dbReference>
<sequence length="210" mass="24340">MSIFFAMAPDGQFPSDGQLYVALYFCRQCRFTSIDLEGITHHVNNHTLEASIRFQNPHPIAIAQYFCRRCQFTSIDLEGIIRHVNNHIQEASLRFQNPHPMVPTQQLRERNLYFNPYRQLLPSSTTHHSAFISGNDNIQMQQSTQHVETWRSPSQAQMVQEEQQFAETERDTEVPLMPLLDQLNQPSAAIIDLDSDQTDERNNVDLTLRL</sequence>
<name>A0AAW1HA12_SAPOF</name>
<evidence type="ECO:0000259" key="1">
    <source>
        <dbReference type="SMART" id="SM00355"/>
    </source>
</evidence>
<feature type="domain" description="C2H2-type" evidence="1">
    <location>
        <begin position="24"/>
        <end position="46"/>
    </location>
</feature>
<dbReference type="EMBL" id="JBDFQZ010000012">
    <property type="protein sequence ID" value="KAK9672907.1"/>
    <property type="molecule type" value="Genomic_DNA"/>
</dbReference>
<evidence type="ECO:0000313" key="3">
    <source>
        <dbReference type="Proteomes" id="UP001443914"/>
    </source>
</evidence>
<dbReference type="Proteomes" id="UP001443914">
    <property type="component" value="Unassembled WGS sequence"/>
</dbReference>
<comment type="caution">
    <text evidence="2">The sequence shown here is derived from an EMBL/GenBank/DDBJ whole genome shotgun (WGS) entry which is preliminary data.</text>
</comment>
<accession>A0AAW1HA12</accession>
<keyword evidence="3" id="KW-1185">Reference proteome</keyword>
<protein>
    <recommendedName>
        <fullName evidence="1">C2H2-type domain-containing protein</fullName>
    </recommendedName>
</protein>